<reference evidence="2" key="1">
    <citation type="submission" date="2021-03" db="EMBL/GenBank/DDBJ databases">
        <title>Draft genome sequence of rust myrtle Austropuccinia psidii MF-1, a brazilian biotype.</title>
        <authorList>
            <person name="Quecine M.C."/>
            <person name="Pachon D.M.R."/>
            <person name="Bonatelli M.L."/>
            <person name="Correr F.H."/>
            <person name="Franceschini L.M."/>
            <person name="Leite T.F."/>
            <person name="Margarido G.R.A."/>
            <person name="Almeida C.A."/>
            <person name="Ferrarezi J.A."/>
            <person name="Labate C.A."/>
        </authorList>
    </citation>
    <scope>NUCLEOTIDE SEQUENCE</scope>
    <source>
        <strain evidence="2">MF-1</strain>
    </source>
</reference>
<dbReference type="AlphaFoldDB" id="A0A9Q3F762"/>
<dbReference type="SUPFAM" id="SSF53098">
    <property type="entry name" value="Ribonuclease H-like"/>
    <property type="match status" value="1"/>
</dbReference>
<proteinExistence type="predicted"/>
<dbReference type="PANTHER" id="PTHR37984">
    <property type="entry name" value="PROTEIN CBG26694"/>
    <property type="match status" value="1"/>
</dbReference>
<accession>A0A9Q3F762</accession>
<sequence length="153" mass="18131">MEEIYDEGRLHLLDGRIYHRTKQTCVMTVFYRSLIKVVLIECHDGPFSGNLSEDRIQEKIKTLIWWPMRQTYVAEYFKTCDRCQKANTFTGERLGNMIKIQEPSRPWEIVHMDWVTGLPPAGDRSYNAYLVIVDRLSKNPRFLPCYKDYTAME</sequence>
<name>A0A9Q3F762_9BASI</name>
<dbReference type="InterPro" id="IPR012337">
    <property type="entry name" value="RNaseH-like_sf"/>
</dbReference>
<organism evidence="2 3">
    <name type="scientific">Austropuccinia psidii MF-1</name>
    <dbReference type="NCBI Taxonomy" id="1389203"/>
    <lineage>
        <taxon>Eukaryota</taxon>
        <taxon>Fungi</taxon>
        <taxon>Dikarya</taxon>
        <taxon>Basidiomycota</taxon>
        <taxon>Pucciniomycotina</taxon>
        <taxon>Pucciniomycetes</taxon>
        <taxon>Pucciniales</taxon>
        <taxon>Sphaerophragmiaceae</taxon>
        <taxon>Austropuccinia</taxon>
    </lineage>
</organism>
<dbReference type="Pfam" id="PF17921">
    <property type="entry name" value="Integrase_H2C2"/>
    <property type="match status" value="1"/>
</dbReference>
<dbReference type="EMBL" id="AVOT02039765">
    <property type="protein sequence ID" value="MBW0534858.1"/>
    <property type="molecule type" value="Genomic_DNA"/>
</dbReference>
<protein>
    <recommendedName>
        <fullName evidence="1">Integrase zinc-binding domain-containing protein</fullName>
    </recommendedName>
</protein>
<keyword evidence="3" id="KW-1185">Reference proteome</keyword>
<evidence type="ECO:0000313" key="2">
    <source>
        <dbReference type="EMBL" id="MBW0534858.1"/>
    </source>
</evidence>
<gene>
    <name evidence="2" type="ORF">O181_074573</name>
</gene>
<dbReference type="Proteomes" id="UP000765509">
    <property type="component" value="Unassembled WGS sequence"/>
</dbReference>
<evidence type="ECO:0000259" key="1">
    <source>
        <dbReference type="Pfam" id="PF17921"/>
    </source>
</evidence>
<dbReference type="InterPro" id="IPR036397">
    <property type="entry name" value="RNaseH_sf"/>
</dbReference>
<dbReference type="Gene3D" id="3.30.420.10">
    <property type="entry name" value="Ribonuclease H-like superfamily/Ribonuclease H"/>
    <property type="match status" value="1"/>
</dbReference>
<feature type="domain" description="Integrase zinc-binding" evidence="1">
    <location>
        <begin position="32"/>
        <end position="87"/>
    </location>
</feature>
<evidence type="ECO:0000313" key="3">
    <source>
        <dbReference type="Proteomes" id="UP000765509"/>
    </source>
</evidence>
<dbReference type="InterPro" id="IPR041588">
    <property type="entry name" value="Integrase_H2C2"/>
</dbReference>
<dbReference type="PANTHER" id="PTHR37984:SF5">
    <property type="entry name" value="PROTEIN NYNRIN-LIKE"/>
    <property type="match status" value="1"/>
</dbReference>
<comment type="caution">
    <text evidence="2">The sequence shown here is derived from an EMBL/GenBank/DDBJ whole genome shotgun (WGS) entry which is preliminary data.</text>
</comment>
<dbReference type="GO" id="GO:0003676">
    <property type="term" value="F:nucleic acid binding"/>
    <property type="evidence" value="ECO:0007669"/>
    <property type="project" value="InterPro"/>
</dbReference>
<dbReference type="InterPro" id="IPR050951">
    <property type="entry name" value="Retrovirus_Pol_polyprotein"/>
</dbReference>
<dbReference type="Gene3D" id="1.10.340.70">
    <property type="match status" value="1"/>
</dbReference>